<evidence type="ECO:0000256" key="7">
    <source>
        <dbReference type="SAM" id="Phobius"/>
    </source>
</evidence>
<dbReference type="InterPro" id="IPR036890">
    <property type="entry name" value="HATPase_C_sf"/>
</dbReference>
<feature type="transmembrane region" description="Helical" evidence="7">
    <location>
        <begin position="15"/>
        <end position="34"/>
    </location>
</feature>
<evidence type="ECO:0000259" key="8">
    <source>
        <dbReference type="PROSITE" id="PS50885"/>
    </source>
</evidence>
<comment type="caution">
    <text evidence="9">The sequence shown here is derived from an EMBL/GenBank/DDBJ whole genome shotgun (WGS) entry which is preliminary data.</text>
</comment>
<dbReference type="InterPro" id="IPR003660">
    <property type="entry name" value="HAMP_dom"/>
</dbReference>
<keyword evidence="10" id="KW-1185">Reference proteome</keyword>
<evidence type="ECO:0000256" key="2">
    <source>
        <dbReference type="ARBA" id="ARBA00022475"/>
    </source>
</evidence>
<evidence type="ECO:0000256" key="5">
    <source>
        <dbReference type="ARBA" id="ARBA00022777"/>
    </source>
</evidence>
<dbReference type="PANTHER" id="PTHR34220:SF7">
    <property type="entry name" value="SENSOR HISTIDINE KINASE YPDA"/>
    <property type="match status" value="1"/>
</dbReference>
<dbReference type="Gene3D" id="3.30.565.10">
    <property type="entry name" value="Histidine kinase-like ATPase, C-terminal domain"/>
    <property type="match status" value="1"/>
</dbReference>
<dbReference type="RefSeq" id="WP_375527828.1">
    <property type="nucleotide sequence ID" value="NZ_JBHILM010000035.1"/>
</dbReference>
<dbReference type="InterPro" id="IPR010559">
    <property type="entry name" value="Sig_transdc_His_kin_internal"/>
</dbReference>
<sequence length="585" mass="67434">MSLLHSLKPHSSLRFKLTLSVFIMILPLVGLLLYNNFYAIQVVREQVAESYKKTLNHHMSQIDNDLNGVDAYINTVAGIGSTDLASLSLVESEEDYYMQKVYLFHKLVQDIMLYPLLDGFFVYVEHRQDYMNIHANSLPYDEEESIQKYVTNLIRSDQIPRGTNSKRWTHVKIGEGDYFINIVQVGDAYLGAWVKSDGILTPLRSLQFGEDGVVVLANDQYEPITDVDFIQKKGIVLRYDPQDYYLSGTEEKYLIIRAESTRGAFQLYVLISDSTILDNLPYLQRFIWVITLVTLIFIPIGFYYLIRSFSVPLGRVLLAMKKVSTGDWSKRVELGKTSYEFKLLGHSFNSMMDEIQKLRADVYEEQINKQREELQRLQLQLNPHFFLNSLNIVYNLAKVKNYNLIMEMTLALILYFRYLFRSNTMFVKLADELEHTRNYLKIQMLRFPLKLTWDIDAPEYLAEIPVPPLIVQSFVENSIKHALTMEDTIHLAVKIAYVDDSGSKISIRIEDSGKGFPADVLRELQAGRSVENGYGERTGIWNVQRRLRLLYDENASIRFENDRDTGGAAVTIVMPTDLTSKEGGL</sequence>
<keyword evidence="3" id="KW-0597">Phosphoprotein</keyword>
<dbReference type="InterPro" id="IPR003594">
    <property type="entry name" value="HATPase_dom"/>
</dbReference>
<dbReference type="Proteomes" id="UP001580407">
    <property type="component" value="Unassembled WGS sequence"/>
</dbReference>
<dbReference type="Pfam" id="PF00672">
    <property type="entry name" value="HAMP"/>
    <property type="match status" value="1"/>
</dbReference>
<evidence type="ECO:0000256" key="4">
    <source>
        <dbReference type="ARBA" id="ARBA00022679"/>
    </source>
</evidence>
<dbReference type="EC" id="2.7.13.3" evidence="9"/>
<accession>A0ABV5BEH3</accession>
<dbReference type="InterPro" id="IPR050640">
    <property type="entry name" value="Bact_2-comp_sensor_kinase"/>
</dbReference>
<feature type="domain" description="HAMP" evidence="8">
    <location>
        <begin position="307"/>
        <end position="360"/>
    </location>
</feature>
<dbReference type="EMBL" id="JBHILM010000035">
    <property type="protein sequence ID" value="MFB5684111.1"/>
    <property type="molecule type" value="Genomic_DNA"/>
</dbReference>
<dbReference type="Pfam" id="PF06580">
    <property type="entry name" value="His_kinase"/>
    <property type="match status" value="1"/>
</dbReference>
<comment type="subcellular location">
    <subcellularLocation>
        <location evidence="1">Cell membrane</location>
        <topology evidence="1">Multi-pass membrane protein</topology>
    </subcellularLocation>
</comment>
<protein>
    <submittedName>
        <fullName evidence="9">Sensor histidine kinase</fullName>
        <ecNumber evidence="9">2.7.13.3</ecNumber>
    </submittedName>
</protein>
<feature type="transmembrane region" description="Helical" evidence="7">
    <location>
        <begin position="286"/>
        <end position="306"/>
    </location>
</feature>
<evidence type="ECO:0000313" key="9">
    <source>
        <dbReference type="EMBL" id="MFB5684111.1"/>
    </source>
</evidence>
<evidence type="ECO:0000256" key="1">
    <source>
        <dbReference type="ARBA" id="ARBA00004651"/>
    </source>
</evidence>
<evidence type="ECO:0000256" key="3">
    <source>
        <dbReference type="ARBA" id="ARBA00022553"/>
    </source>
</evidence>
<keyword evidence="7" id="KW-0812">Transmembrane</keyword>
<dbReference type="SMART" id="SM00304">
    <property type="entry name" value="HAMP"/>
    <property type="match status" value="1"/>
</dbReference>
<dbReference type="SUPFAM" id="SSF55874">
    <property type="entry name" value="ATPase domain of HSP90 chaperone/DNA topoisomerase II/histidine kinase"/>
    <property type="match status" value="1"/>
</dbReference>
<reference evidence="9 10" key="1">
    <citation type="submission" date="2024-09" db="EMBL/GenBank/DDBJ databases">
        <authorList>
            <person name="Ruan L."/>
        </authorList>
    </citation>
    <scope>NUCLEOTIDE SEQUENCE [LARGE SCALE GENOMIC DNA]</scope>
    <source>
        <strain evidence="9 10">D33</strain>
    </source>
</reference>
<keyword evidence="2" id="KW-1003">Cell membrane</keyword>
<organism evidence="9 10">
    <name type="scientific">Paenibacillus terreus</name>
    <dbReference type="NCBI Taxonomy" id="1387834"/>
    <lineage>
        <taxon>Bacteria</taxon>
        <taxon>Bacillati</taxon>
        <taxon>Bacillota</taxon>
        <taxon>Bacilli</taxon>
        <taxon>Bacillales</taxon>
        <taxon>Paenibacillaceae</taxon>
        <taxon>Paenibacillus</taxon>
    </lineage>
</organism>
<dbReference type="SUPFAM" id="SSF158472">
    <property type="entry name" value="HAMP domain-like"/>
    <property type="match status" value="1"/>
</dbReference>
<name>A0ABV5BEH3_9BACL</name>
<dbReference type="GO" id="GO:0004673">
    <property type="term" value="F:protein histidine kinase activity"/>
    <property type="evidence" value="ECO:0007669"/>
    <property type="project" value="UniProtKB-EC"/>
</dbReference>
<dbReference type="CDD" id="cd06225">
    <property type="entry name" value="HAMP"/>
    <property type="match status" value="1"/>
</dbReference>
<keyword evidence="4 9" id="KW-0808">Transferase</keyword>
<dbReference type="Pfam" id="PF02518">
    <property type="entry name" value="HATPase_c"/>
    <property type="match status" value="1"/>
</dbReference>
<keyword evidence="7" id="KW-1133">Transmembrane helix</keyword>
<dbReference type="PROSITE" id="PS50885">
    <property type="entry name" value="HAMP"/>
    <property type="match status" value="1"/>
</dbReference>
<dbReference type="Gene3D" id="6.10.340.10">
    <property type="match status" value="1"/>
</dbReference>
<evidence type="ECO:0000313" key="10">
    <source>
        <dbReference type="Proteomes" id="UP001580407"/>
    </source>
</evidence>
<proteinExistence type="predicted"/>
<keyword evidence="5 9" id="KW-0418">Kinase</keyword>
<dbReference type="PANTHER" id="PTHR34220">
    <property type="entry name" value="SENSOR HISTIDINE KINASE YPDA"/>
    <property type="match status" value="1"/>
</dbReference>
<gene>
    <name evidence="9" type="ORF">ACE3NQ_24685</name>
</gene>
<evidence type="ECO:0000256" key="6">
    <source>
        <dbReference type="ARBA" id="ARBA00023136"/>
    </source>
</evidence>
<keyword evidence="6 7" id="KW-0472">Membrane</keyword>